<accession>A0A9W9WMP5</accession>
<keyword evidence="2" id="KW-1185">Reference proteome</keyword>
<organism evidence="1 2">
    <name type="scientific">Penicillium desertorum</name>
    <dbReference type="NCBI Taxonomy" id="1303715"/>
    <lineage>
        <taxon>Eukaryota</taxon>
        <taxon>Fungi</taxon>
        <taxon>Dikarya</taxon>
        <taxon>Ascomycota</taxon>
        <taxon>Pezizomycotina</taxon>
        <taxon>Eurotiomycetes</taxon>
        <taxon>Eurotiomycetidae</taxon>
        <taxon>Eurotiales</taxon>
        <taxon>Aspergillaceae</taxon>
        <taxon>Penicillium</taxon>
    </lineage>
</organism>
<dbReference type="Proteomes" id="UP001147760">
    <property type="component" value="Unassembled WGS sequence"/>
</dbReference>
<name>A0A9W9WMP5_9EURO</name>
<proteinExistence type="predicted"/>
<protein>
    <submittedName>
        <fullName evidence="1">Uncharacterized protein</fullName>
    </submittedName>
</protein>
<sequence length="74" mass="7983">MAGGARRLLRILPPVPGPAEDIYATAQGLPVATLPEWHMKTVPAMSSLPDTPCAMIGRVIFSMNRWPGFLGVRP</sequence>
<gene>
    <name evidence="1" type="ORF">N7530_007701</name>
</gene>
<reference evidence="1" key="2">
    <citation type="journal article" date="2023" name="IMA Fungus">
        <title>Comparative genomic study of the Penicillium genus elucidates a diverse pangenome and 15 lateral gene transfer events.</title>
        <authorList>
            <person name="Petersen C."/>
            <person name="Sorensen T."/>
            <person name="Nielsen M.R."/>
            <person name="Sondergaard T.E."/>
            <person name="Sorensen J.L."/>
            <person name="Fitzpatrick D.A."/>
            <person name="Frisvad J.C."/>
            <person name="Nielsen K.L."/>
        </authorList>
    </citation>
    <scope>NUCLEOTIDE SEQUENCE</scope>
    <source>
        <strain evidence="1">IBT 17660</strain>
    </source>
</reference>
<dbReference type="EMBL" id="JAPWDO010000005">
    <property type="protein sequence ID" value="KAJ5470344.1"/>
    <property type="molecule type" value="Genomic_DNA"/>
</dbReference>
<comment type="caution">
    <text evidence="1">The sequence shown here is derived from an EMBL/GenBank/DDBJ whole genome shotgun (WGS) entry which is preliminary data.</text>
</comment>
<evidence type="ECO:0000313" key="2">
    <source>
        <dbReference type="Proteomes" id="UP001147760"/>
    </source>
</evidence>
<dbReference type="AlphaFoldDB" id="A0A9W9WMP5"/>
<evidence type="ECO:0000313" key="1">
    <source>
        <dbReference type="EMBL" id="KAJ5470344.1"/>
    </source>
</evidence>
<reference evidence="1" key="1">
    <citation type="submission" date="2022-12" db="EMBL/GenBank/DDBJ databases">
        <authorList>
            <person name="Petersen C."/>
        </authorList>
    </citation>
    <scope>NUCLEOTIDE SEQUENCE</scope>
    <source>
        <strain evidence="1">IBT 17660</strain>
    </source>
</reference>